<evidence type="ECO:0000313" key="3">
    <source>
        <dbReference type="Proteomes" id="UP000265515"/>
    </source>
</evidence>
<feature type="region of interest" description="Disordered" evidence="1">
    <location>
        <begin position="1"/>
        <end position="22"/>
    </location>
</feature>
<name>A0A388MC76_CHABU</name>
<feature type="compositionally biased region" description="Basic and acidic residues" evidence="1">
    <location>
        <begin position="7"/>
        <end position="22"/>
    </location>
</feature>
<feature type="compositionally biased region" description="Basic and acidic residues" evidence="1">
    <location>
        <begin position="111"/>
        <end position="137"/>
    </location>
</feature>
<proteinExistence type="predicted"/>
<keyword evidence="3" id="KW-1185">Reference proteome</keyword>
<organism evidence="2 3">
    <name type="scientific">Chara braunii</name>
    <name type="common">Braun's stonewort</name>
    <dbReference type="NCBI Taxonomy" id="69332"/>
    <lineage>
        <taxon>Eukaryota</taxon>
        <taxon>Viridiplantae</taxon>
        <taxon>Streptophyta</taxon>
        <taxon>Charophyceae</taxon>
        <taxon>Charales</taxon>
        <taxon>Characeae</taxon>
        <taxon>Chara</taxon>
    </lineage>
</organism>
<feature type="region of interest" description="Disordered" evidence="1">
    <location>
        <begin position="106"/>
        <end position="137"/>
    </location>
</feature>
<dbReference type="AlphaFoldDB" id="A0A388MC76"/>
<comment type="caution">
    <text evidence="2">The sequence shown here is derived from an EMBL/GenBank/DDBJ whole genome shotgun (WGS) entry which is preliminary data.</text>
</comment>
<gene>
    <name evidence="2" type="ORF">CBR_g54571</name>
</gene>
<protein>
    <submittedName>
        <fullName evidence="2">Uncharacterized protein</fullName>
    </submittedName>
</protein>
<dbReference type="Gramene" id="GBG92174">
    <property type="protein sequence ID" value="GBG92174"/>
    <property type="gene ID" value="CBR_g54571"/>
</dbReference>
<dbReference type="EMBL" id="BFEA01001010">
    <property type="protein sequence ID" value="GBG92174.1"/>
    <property type="molecule type" value="Genomic_DNA"/>
</dbReference>
<reference evidence="2 3" key="1">
    <citation type="journal article" date="2018" name="Cell">
        <title>The Chara Genome: Secondary Complexity and Implications for Plant Terrestrialization.</title>
        <authorList>
            <person name="Nishiyama T."/>
            <person name="Sakayama H."/>
            <person name="Vries J.D."/>
            <person name="Buschmann H."/>
            <person name="Saint-Marcoux D."/>
            <person name="Ullrich K.K."/>
            <person name="Haas F.B."/>
            <person name="Vanderstraeten L."/>
            <person name="Becker D."/>
            <person name="Lang D."/>
            <person name="Vosolsobe S."/>
            <person name="Rombauts S."/>
            <person name="Wilhelmsson P.K.I."/>
            <person name="Janitza P."/>
            <person name="Kern R."/>
            <person name="Heyl A."/>
            <person name="Rumpler F."/>
            <person name="Villalobos L.I.A.C."/>
            <person name="Clay J.M."/>
            <person name="Skokan R."/>
            <person name="Toyoda A."/>
            <person name="Suzuki Y."/>
            <person name="Kagoshima H."/>
            <person name="Schijlen E."/>
            <person name="Tajeshwar N."/>
            <person name="Catarino B."/>
            <person name="Hetherington A.J."/>
            <person name="Saltykova A."/>
            <person name="Bonnot C."/>
            <person name="Breuninger H."/>
            <person name="Symeonidi A."/>
            <person name="Radhakrishnan G.V."/>
            <person name="Van Nieuwerburgh F."/>
            <person name="Deforce D."/>
            <person name="Chang C."/>
            <person name="Karol K.G."/>
            <person name="Hedrich R."/>
            <person name="Ulvskov P."/>
            <person name="Glockner G."/>
            <person name="Delwiche C.F."/>
            <person name="Petrasek J."/>
            <person name="Van de Peer Y."/>
            <person name="Friml J."/>
            <person name="Beilby M."/>
            <person name="Dolan L."/>
            <person name="Kohara Y."/>
            <person name="Sugano S."/>
            <person name="Fujiyama A."/>
            <person name="Delaux P.-M."/>
            <person name="Quint M."/>
            <person name="TheiBen G."/>
            <person name="Hagemann M."/>
            <person name="Harholt J."/>
            <person name="Dunand C."/>
            <person name="Zachgo S."/>
            <person name="Langdale J."/>
            <person name="Maumus F."/>
            <person name="Straeten D.V.D."/>
            <person name="Gould S.B."/>
            <person name="Rensing S.A."/>
        </authorList>
    </citation>
    <scope>NUCLEOTIDE SEQUENCE [LARGE SCALE GENOMIC DNA]</scope>
    <source>
        <strain evidence="2 3">S276</strain>
    </source>
</reference>
<accession>A0A388MC76</accession>
<evidence type="ECO:0000256" key="1">
    <source>
        <dbReference type="SAM" id="MobiDB-lite"/>
    </source>
</evidence>
<evidence type="ECO:0000313" key="2">
    <source>
        <dbReference type="EMBL" id="GBG92174.1"/>
    </source>
</evidence>
<dbReference type="Proteomes" id="UP000265515">
    <property type="component" value="Unassembled WGS sequence"/>
</dbReference>
<sequence>MAGPLARKAEDREVLREAAHDSSVEARAMAVESADCSGRVRARMRHCAPSCAGSLRECCSCAGGDGGVCAKRRWRVSESEVREFWGEGGKGREVRNGRGGKWKCRKLPATIREEETSRRGNEGEREQGNKDEGERLS</sequence>